<keyword evidence="3" id="KW-1185">Reference proteome</keyword>
<feature type="signal peptide" evidence="1">
    <location>
        <begin position="1"/>
        <end position="18"/>
    </location>
</feature>
<gene>
    <name evidence="2" type="ORF">ATANTOWER_012306</name>
</gene>
<reference evidence="2 3" key="1">
    <citation type="submission" date="2021-07" db="EMBL/GenBank/DDBJ databases">
        <authorList>
            <person name="Palmer J.M."/>
        </authorList>
    </citation>
    <scope>NUCLEOTIDE SEQUENCE [LARGE SCALE GENOMIC DNA]</scope>
    <source>
        <strain evidence="2 3">AT_MEX2019</strain>
        <tissue evidence="2">Muscle</tissue>
    </source>
</reference>
<dbReference type="EMBL" id="JAHUTI010029766">
    <property type="protein sequence ID" value="MED6241383.1"/>
    <property type="molecule type" value="Genomic_DNA"/>
</dbReference>
<evidence type="ECO:0000313" key="3">
    <source>
        <dbReference type="Proteomes" id="UP001345963"/>
    </source>
</evidence>
<protein>
    <recommendedName>
        <fullName evidence="4">Secreted protein</fullName>
    </recommendedName>
</protein>
<comment type="caution">
    <text evidence="2">The sequence shown here is derived from an EMBL/GenBank/DDBJ whole genome shotgun (WGS) entry which is preliminary data.</text>
</comment>
<sequence>MPVSFIAFTCDMPHISLLSCLLLAGENCLFMEKTKIVRVLRCLPCHASPVHVCVFLPCLHFHAKICYLLSAVSIYQFFFSLTELGPLLKPHPMTCSQKFKKSGKSPLSVLHRAIK</sequence>
<dbReference type="Proteomes" id="UP001345963">
    <property type="component" value="Unassembled WGS sequence"/>
</dbReference>
<proteinExistence type="predicted"/>
<keyword evidence="1" id="KW-0732">Signal</keyword>
<evidence type="ECO:0000313" key="2">
    <source>
        <dbReference type="EMBL" id="MED6241383.1"/>
    </source>
</evidence>
<evidence type="ECO:0000256" key="1">
    <source>
        <dbReference type="SAM" id="SignalP"/>
    </source>
</evidence>
<name>A0ABU7ATI7_9TELE</name>
<evidence type="ECO:0008006" key="4">
    <source>
        <dbReference type="Google" id="ProtNLM"/>
    </source>
</evidence>
<accession>A0ABU7ATI7</accession>
<feature type="chain" id="PRO_5046551984" description="Secreted protein" evidence="1">
    <location>
        <begin position="19"/>
        <end position="115"/>
    </location>
</feature>
<organism evidence="2 3">
    <name type="scientific">Ataeniobius toweri</name>
    <dbReference type="NCBI Taxonomy" id="208326"/>
    <lineage>
        <taxon>Eukaryota</taxon>
        <taxon>Metazoa</taxon>
        <taxon>Chordata</taxon>
        <taxon>Craniata</taxon>
        <taxon>Vertebrata</taxon>
        <taxon>Euteleostomi</taxon>
        <taxon>Actinopterygii</taxon>
        <taxon>Neopterygii</taxon>
        <taxon>Teleostei</taxon>
        <taxon>Neoteleostei</taxon>
        <taxon>Acanthomorphata</taxon>
        <taxon>Ovalentaria</taxon>
        <taxon>Atherinomorphae</taxon>
        <taxon>Cyprinodontiformes</taxon>
        <taxon>Goodeidae</taxon>
        <taxon>Ataeniobius</taxon>
    </lineage>
</organism>